<keyword evidence="2" id="KW-0812">Transmembrane</keyword>
<feature type="compositionally biased region" description="Pro residues" evidence="1">
    <location>
        <begin position="194"/>
        <end position="203"/>
    </location>
</feature>
<reference evidence="4" key="1">
    <citation type="submission" date="2016-10" db="EMBL/GenBank/DDBJ databases">
        <authorList>
            <person name="Varghese N."/>
            <person name="Submissions S."/>
        </authorList>
    </citation>
    <scope>NUCLEOTIDE SEQUENCE [LARGE SCALE GENOMIC DNA]</scope>
    <source>
        <strain evidence="4">DSM 44675</strain>
    </source>
</reference>
<evidence type="ECO:0000256" key="2">
    <source>
        <dbReference type="SAM" id="Phobius"/>
    </source>
</evidence>
<evidence type="ECO:0008006" key="5">
    <source>
        <dbReference type="Google" id="ProtNLM"/>
    </source>
</evidence>
<evidence type="ECO:0000313" key="3">
    <source>
        <dbReference type="EMBL" id="SEL24698.1"/>
    </source>
</evidence>
<keyword evidence="2" id="KW-0472">Membrane</keyword>
<dbReference type="AlphaFoldDB" id="A0A1H7NNW6"/>
<organism evidence="3 4">
    <name type="scientific">Rhodococcus maanshanensis</name>
    <dbReference type="NCBI Taxonomy" id="183556"/>
    <lineage>
        <taxon>Bacteria</taxon>
        <taxon>Bacillati</taxon>
        <taxon>Actinomycetota</taxon>
        <taxon>Actinomycetes</taxon>
        <taxon>Mycobacteriales</taxon>
        <taxon>Nocardiaceae</taxon>
        <taxon>Rhodococcus</taxon>
    </lineage>
</organism>
<proteinExistence type="predicted"/>
<keyword evidence="2" id="KW-1133">Transmembrane helix</keyword>
<protein>
    <recommendedName>
        <fullName evidence="5">Transmembrane protein</fullName>
    </recommendedName>
</protein>
<sequence length="226" mass="24620">MYYTPGWGAFATTSVASIAVVVSAVANWLTLRRSARQFADSQSSTESRFNAEQLERVRNQQRSSIVEVLHVSTLWMPNLTSICAQMAQVANAPHESESLTKVVSIAEFYSNVLTLTADFDRALITADLLATDVETRRCLEAIGEAFLECVTLADVLDSDSKAIANKVRQMIESITKLGQAVSDLRGRAVELYRPPAPQLPTPPLRSSQHQSDAAPTRQTGPQPTAG</sequence>
<name>A0A1H7NNW6_9NOCA</name>
<gene>
    <name evidence="3" type="ORF">SAMN05444583_10786</name>
</gene>
<feature type="transmembrane region" description="Helical" evidence="2">
    <location>
        <begin position="6"/>
        <end position="29"/>
    </location>
</feature>
<accession>A0A1H7NNW6</accession>
<dbReference type="EMBL" id="FOAW01000007">
    <property type="protein sequence ID" value="SEL24698.1"/>
    <property type="molecule type" value="Genomic_DNA"/>
</dbReference>
<evidence type="ECO:0000313" key="4">
    <source>
        <dbReference type="Proteomes" id="UP000198677"/>
    </source>
</evidence>
<evidence type="ECO:0000256" key="1">
    <source>
        <dbReference type="SAM" id="MobiDB-lite"/>
    </source>
</evidence>
<dbReference type="Proteomes" id="UP000198677">
    <property type="component" value="Unassembled WGS sequence"/>
</dbReference>
<keyword evidence="4" id="KW-1185">Reference proteome</keyword>
<feature type="compositionally biased region" description="Polar residues" evidence="1">
    <location>
        <begin position="204"/>
        <end position="226"/>
    </location>
</feature>
<feature type="region of interest" description="Disordered" evidence="1">
    <location>
        <begin position="193"/>
        <end position="226"/>
    </location>
</feature>